<dbReference type="PANTHER" id="PTHR18870:SF8">
    <property type="entry name" value="PROTEIN FAM184B"/>
    <property type="match status" value="1"/>
</dbReference>
<name>A0A8X8BTL4_POLSE</name>
<evidence type="ECO:0000313" key="6">
    <source>
        <dbReference type="Proteomes" id="UP000886611"/>
    </source>
</evidence>
<organism evidence="5 6">
    <name type="scientific">Polypterus senegalus</name>
    <name type="common">Senegal bichir</name>
    <dbReference type="NCBI Taxonomy" id="55291"/>
    <lineage>
        <taxon>Eukaryota</taxon>
        <taxon>Metazoa</taxon>
        <taxon>Chordata</taxon>
        <taxon>Craniata</taxon>
        <taxon>Vertebrata</taxon>
        <taxon>Euteleostomi</taxon>
        <taxon>Actinopterygii</taxon>
        <taxon>Polypteriformes</taxon>
        <taxon>Polypteridae</taxon>
        <taxon>Polypterus</taxon>
    </lineage>
</organism>
<evidence type="ECO:0000256" key="1">
    <source>
        <dbReference type="ARBA" id="ARBA00023054"/>
    </source>
</evidence>
<evidence type="ECO:0000256" key="3">
    <source>
        <dbReference type="SAM" id="MobiDB-lite"/>
    </source>
</evidence>
<dbReference type="Gene3D" id="3.90.70.80">
    <property type="match status" value="1"/>
</dbReference>
<dbReference type="PANTHER" id="PTHR18870">
    <property type="entry name" value="PROTEIN TAG-278-RELATED"/>
    <property type="match status" value="1"/>
</dbReference>
<proteinExistence type="predicted"/>
<feature type="non-terminal residue" evidence="5">
    <location>
        <position position="1109"/>
    </location>
</feature>
<sequence length="1109" mass="128784">MGDGVFYSHVGIWSCRQGALHGSLSPAGLIFSPTQVCNQKQVIKHGWAIKGASNHHSTARVGWRRTKLDGRSGGGGARRECCVGDCVLGLCCACGVHGEDVPHRLTLDIRRNIVSYVLNDWDRFKVWTDDGTGDNYTTQENYKSEMLKPFTYGSACELMAAAELFSCRFQVYRNGQIFYTFGEPPMPLKHLRFTGDNMSSGHFDVYECFNSQKLDAKLTMKLVVCLQPLTDAECHFNTSLSNTNVIYVLNTKCDEHESNLQTLREAHQEEIQRIVEETREKILQYKNRVGEEMDLRQQLQAMEDSLEQHEKLKEEALSDFEMYRKQTEERELRTETEQAERIMALSKEMLDMKKEFEDRLQSFAELQDKLNQEKAQMMAELEKASQESISLQDECQMLRRSNVDEKGKLEEICNTKTHALREEVEELRTEKHKMEESFEHQICTMKATHEEEYEALRRTLQQTMADTLKLWQQRELEQRKALQTSLQQKLKKAEAELEVKCQKLNDCKKHSLKLQDRIQDLGAEAEESRRKILDAVANQRKAEEELSVAKERLILQESEILKKSEELLFHSKASAEVDDLRSQISQLQRRVKELDQKNNEKSNDHAQHIRQQIHGEELHKAKQLPDEEKARLKEQLIKGLEEVTKKHAAELKSVQNTMEAEKRKIQKDLQAQFEEFKKKMEEERKQIEKEKDDLTCQLKESLIKVSHLESSIQRQHNNPDTVLIETQAVKPNRKLEEEVEQARCLILDLKKELALGKRQHQTAMLAWEAEKERIKERISVLTEAKCKEKIRSSNFAECAEKNESQEQYLACLLLQKDKGAEISEGHKGKLEEMYLQPGGLPLDSKQLLLYKALKKLESKLFKEKELLQQELQDSIQLNHNLKTQLETLNQQMQKQTENNKAHAFKDINLQDQMKSLHSQLEGCQNEVLTLRKENENLKVQLDSVYSELELRRQQTLQLHISEEQQRRIKEKEEKLKRSESRLGDLQVIGKLQDKLNEREQVLKMLVEDLRFQQHSSLNSESSNVRGYETRSRAGSLTPTLKKKKMEEIPPRVISVPNLRCYEKSFKTCEPQSGKQSPHTERSMFPDHRNSMVVPISPQAYMPEPQPPAG</sequence>
<dbReference type="AlphaFoldDB" id="A0A8X8BTL4"/>
<comment type="caution">
    <text evidence="5">The sequence shown here is derived from an EMBL/GenBank/DDBJ whole genome shotgun (WGS) entry which is preliminary data.</text>
</comment>
<keyword evidence="6" id="KW-1185">Reference proteome</keyword>
<evidence type="ECO:0000259" key="4">
    <source>
        <dbReference type="Pfam" id="PF15665"/>
    </source>
</evidence>
<dbReference type="CDD" id="cd22757">
    <property type="entry name" value="OTU_P87_VP80-like"/>
    <property type="match status" value="1"/>
</dbReference>
<feature type="coiled-coil region" evidence="2">
    <location>
        <begin position="353"/>
        <end position="611"/>
    </location>
</feature>
<dbReference type="Proteomes" id="UP000886611">
    <property type="component" value="Unassembled WGS sequence"/>
</dbReference>
<keyword evidence="1 2" id="KW-0175">Coiled coil</keyword>
<feature type="coiled-coil region" evidence="2">
    <location>
        <begin position="732"/>
        <end position="784"/>
    </location>
</feature>
<evidence type="ECO:0000256" key="2">
    <source>
        <dbReference type="SAM" id="Coils"/>
    </source>
</evidence>
<feature type="region of interest" description="Disordered" evidence="3">
    <location>
        <begin position="1066"/>
        <end position="1109"/>
    </location>
</feature>
<evidence type="ECO:0000313" key="5">
    <source>
        <dbReference type="EMBL" id="KAG2466062.1"/>
    </source>
</evidence>
<protein>
    <submittedName>
        <fullName evidence="5">F184B protein</fullName>
    </submittedName>
</protein>
<feature type="coiled-coil region" evidence="2">
    <location>
        <begin position="850"/>
        <end position="988"/>
    </location>
</feature>
<dbReference type="InterPro" id="IPR039478">
    <property type="entry name" value="FAM184A/B_N"/>
</dbReference>
<gene>
    <name evidence="5" type="primary">Fam184b</name>
    <name evidence="5" type="ORF">GTO96_0016804</name>
</gene>
<feature type="compositionally biased region" description="Basic and acidic residues" evidence="3">
    <location>
        <begin position="1077"/>
        <end position="1089"/>
    </location>
</feature>
<dbReference type="Pfam" id="PF15665">
    <property type="entry name" value="FAM184"/>
    <property type="match status" value="1"/>
</dbReference>
<dbReference type="EMBL" id="JAATIS010001721">
    <property type="protein sequence ID" value="KAG2466062.1"/>
    <property type="molecule type" value="Genomic_DNA"/>
</dbReference>
<feature type="non-terminal residue" evidence="5">
    <location>
        <position position="1"/>
    </location>
</feature>
<feature type="coiled-coil region" evidence="2">
    <location>
        <begin position="253"/>
        <end position="326"/>
    </location>
</feature>
<feature type="coiled-coil region" evidence="2">
    <location>
        <begin position="666"/>
        <end position="704"/>
    </location>
</feature>
<accession>A0A8X8BTL4</accession>
<feature type="domain" description="Protein FAM184A/B N-terminal" evidence="4">
    <location>
        <begin position="245"/>
        <end position="454"/>
    </location>
</feature>
<reference evidence="5 6" key="1">
    <citation type="journal article" date="2021" name="Cell">
        <title>Tracing the genetic footprints of vertebrate landing in non-teleost ray-finned fishes.</title>
        <authorList>
            <person name="Bi X."/>
            <person name="Wang K."/>
            <person name="Yang L."/>
            <person name="Pan H."/>
            <person name="Jiang H."/>
            <person name="Wei Q."/>
            <person name="Fang M."/>
            <person name="Yu H."/>
            <person name="Zhu C."/>
            <person name="Cai Y."/>
            <person name="He Y."/>
            <person name="Gan X."/>
            <person name="Zeng H."/>
            <person name="Yu D."/>
            <person name="Zhu Y."/>
            <person name="Jiang H."/>
            <person name="Qiu Q."/>
            <person name="Yang H."/>
            <person name="Zhang Y.E."/>
            <person name="Wang W."/>
            <person name="Zhu M."/>
            <person name="He S."/>
            <person name="Zhang G."/>
        </authorList>
    </citation>
    <scope>NUCLEOTIDE SEQUENCE [LARGE SCALE GENOMIC DNA]</scope>
    <source>
        <strain evidence="5">Bchr_013</strain>
    </source>
</reference>